<dbReference type="InterPro" id="IPR017850">
    <property type="entry name" value="Alkaline_phosphatase_core_sf"/>
</dbReference>
<keyword evidence="3" id="KW-0460">Magnesium</keyword>
<sequence>MVNCKLILATVAVVAPIAFAQTFQRLGGCPSLGCILPPDQTDFLAGQYFDIRLEVHAPVNGSEANGGIPDEKFSFTVAKTGEAAVSAASFFNIEEPALERWNFSWYEDLFAQDNKFPSIVRVTSKAYRRVALYKPGEYVATLTYYNHTQTVANWVVRPLSDQKKAKNVIFFIGDGMTTNMITAARLIGHKSINGRYQTTLQMDKFPVLGHQMTHSLDSYITDSANSASALYSGHKSSVNAMGVYADSSADPFDDPKVETIVELLTPLTGHTRLRSQYGALIDQALRGVSNYTWTKFNGPDVFFGAGAEQFLPGAGSWQGKDYYAEFAQAGYTISLNNTSLQTVSNSSKALGIFCTSNLPVWLDRNVYTDVLKTFKNDPSGNKQPALDLPGLKEMTLKAIDILYERGGGKGFFLMCEAASIDKQMHTLDYDRALGDLLELDDTIKATIEKLAALGEINNTLIVITADHGHGFDRNAIGYYANSGLSQYTVQNSSISYNTGVDFPVNWDPRYTLAQGLGANPDHRENFRVHKDAPRIPDTNITGHSHNDFYVNPEDAIDGFIINGTLPTSADQGVHSLTDVPVFALGPCQELFGGVYNNIDIFFNIANCLGLARDDNATGTILANSTGTVTNIPVTGAGRNLSIERKLWTGLMLFQLALGWFMATLIEVDSSMTTTTVTTTATTTATITVTTSTTTTSTATTFTATTFTTIQSTDPVIQKAQ</sequence>
<feature type="non-terminal residue" evidence="6">
    <location>
        <position position="1"/>
    </location>
</feature>
<dbReference type="PANTHER" id="PTHR11596">
    <property type="entry name" value="ALKALINE PHOSPHATASE"/>
    <property type="match status" value="1"/>
</dbReference>
<evidence type="ECO:0000256" key="2">
    <source>
        <dbReference type="PIRSR" id="PIRSR601952-1"/>
    </source>
</evidence>
<feature type="binding site" evidence="3">
    <location>
        <position position="265"/>
    </location>
    <ligand>
        <name>Mg(2+)</name>
        <dbReference type="ChEBI" id="CHEBI:18420"/>
    </ligand>
</feature>
<gene>
    <name evidence="6" type="ORF">B7463_g6300</name>
</gene>
<feature type="binding site" evidence="3">
    <location>
        <position position="174"/>
    </location>
    <ligand>
        <name>Zn(2+)</name>
        <dbReference type="ChEBI" id="CHEBI:29105"/>
        <label>2</label>
    </ligand>
</feature>
<dbReference type="InterPro" id="IPR001952">
    <property type="entry name" value="Alkaline_phosphatase"/>
</dbReference>
<dbReference type="EMBL" id="NCSJ02000110">
    <property type="protein sequence ID" value="RFU30064.1"/>
    <property type="molecule type" value="Genomic_DNA"/>
</dbReference>
<reference evidence="6 7" key="1">
    <citation type="submission" date="2018-05" db="EMBL/GenBank/DDBJ databases">
        <title>Draft genome sequence of Scytalidium lignicola DSM 105466, a ubiquitous saprotrophic fungus.</title>
        <authorList>
            <person name="Buettner E."/>
            <person name="Gebauer A.M."/>
            <person name="Hofrichter M."/>
            <person name="Liers C."/>
            <person name="Kellner H."/>
        </authorList>
    </citation>
    <scope>NUCLEOTIDE SEQUENCE [LARGE SCALE GENOMIC DNA]</scope>
    <source>
        <strain evidence="6 7">DSM 105466</strain>
    </source>
</reference>
<evidence type="ECO:0000313" key="7">
    <source>
        <dbReference type="Proteomes" id="UP000258309"/>
    </source>
</evidence>
<feature type="active site" description="Phosphoserine intermediate" evidence="2">
    <location>
        <position position="223"/>
    </location>
</feature>
<dbReference type="Gene3D" id="3.40.720.10">
    <property type="entry name" value="Alkaline Phosphatase, subunit A"/>
    <property type="match status" value="2"/>
</dbReference>
<feature type="signal peptide" evidence="5">
    <location>
        <begin position="1"/>
        <end position="20"/>
    </location>
</feature>
<keyword evidence="7" id="KW-1185">Reference proteome</keyword>
<dbReference type="CDD" id="cd16012">
    <property type="entry name" value="ALP"/>
    <property type="match status" value="1"/>
</dbReference>
<name>A0A3E2H9I9_SCYLI</name>
<dbReference type="STRING" id="5539.A0A3E2H9I9"/>
<dbReference type="EC" id="3.1.3.1" evidence="1"/>
<feature type="binding site" evidence="3">
    <location>
        <position position="425"/>
    </location>
    <ligand>
        <name>Zn(2+)</name>
        <dbReference type="ChEBI" id="CHEBI:29105"/>
        <label>2</label>
    </ligand>
</feature>
<comment type="caution">
    <text evidence="6">The sequence shown here is derived from an EMBL/GenBank/DDBJ whole genome shotgun (WGS) entry which is preliminary data.</text>
</comment>
<dbReference type="Pfam" id="PF00245">
    <property type="entry name" value="Alk_phosphatase"/>
    <property type="match status" value="1"/>
</dbReference>
<feature type="non-terminal residue" evidence="6">
    <location>
        <position position="720"/>
    </location>
</feature>
<comment type="cofactor">
    <cofactor evidence="3">
        <name>Zn(2+)</name>
        <dbReference type="ChEBI" id="CHEBI:29105"/>
    </cofactor>
    <text evidence="3">Binds 2 Zn(2+) ions.</text>
</comment>
<feature type="binding site" evidence="3">
    <location>
        <position position="467"/>
    </location>
    <ligand>
        <name>Zn(2+)</name>
        <dbReference type="ChEBI" id="CHEBI:29105"/>
        <label>2</label>
    </ligand>
</feature>
<feature type="binding site" evidence="3">
    <location>
        <position position="421"/>
    </location>
    <ligand>
        <name>Zn(2+)</name>
        <dbReference type="ChEBI" id="CHEBI:29105"/>
        <label>2</label>
    </ligand>
</feature>
<comment type="cofactor">
    <cofactor evidence="3">
        <name>Mg(2+)</name>
        <dbReference type="ChEBI" id="CHEBI:18420"/>
    </cofactor>
    <text evidence="3">Binds 1 Mg(2+) ion.</text>
</comment>
<dbReference type="SUPFAM" id="SSF53649">
    <property type="entry name" value="Alkaline phosphatase-like"/>
    <property type="match status" value="1"/>
</dbReference>
<feature type="binding site" evidence="3">
    <location>
        <position position="466"/>
    </location>
    <ligand>
        <name>Zn(2+)</name>
        <dbReference type="ChEBI" id="CHEBI:29105"/>
        <label>2</label>
    </ligand>
</feature>
<feature type="binding site" evidence="3">
    <location>
        <position position="174"/>
    </location>
    <ligand>
        <name>Mg(2+)</name>
        <dbReference type="ChEBI" id="CHEBI:18420"/>
    </ligand>
</feature>
<accession>A0A3E2H9I9</accession>
<keyword evidence="5" id="KW-0732">Signal</keyword>
<dbReference type="SMART" id="SM00098">
    <property type="entry name" value="alkPPc"/>
    <property type="match status" value="1"/>
</dbReference>
<organism evidence="6 7">
    <name type="scientific">Scytalidium lignicola</name>
    <name type="common">Hyphomycete</name>
    <dbReference type="NCBI Taxonomy" id="5539"/>
    <lineage>
        <taxon>Eukaryota</taxon>
        <taxon>Fungi</taxon>
        <taxon>Dikarya</taxon>
        <taxon>Ascomycota</taxon>
        <taxon>Pezizomycotina</taxon>
        <taxon>Leotiomycetes</taxon>
        <taxon>Leotiomycetes incertae sedis</taxon>
        <taxon>Scytalidium</taxon>
    </lineage>
</organism>
<dbReference type="OMA" id="HEQPHRN"/>
<keyword evidence="3" id="KW-0862">Zinc</keyword>
<dbReference type="AlphaFoldDB" id="A0A3E2H9I9"/>
<dbReference type="OrthoDB" id="5818554at2759"/>
<evidence type="ECO:0000256" key="3">
    <source>
        <dbReference type="PIRSR" id="PIRSR601952-2"/>
    </source>
</evidence>
<dbReference type="Proteomes" id="UP000258309">
    <property type="component" value="Unassembled WGS sequence"/>
</dbReference>
<dbReference type="PRINTS" id="PR00113">
    <property type="entry name" value="ALKPHPHTASE"/>
</dbReference>
<feature type="binding site" evidence="3">
    <location>
        <position position="574"/>
    </location>
    <ligand>
        <name>Zn(2+)</name>
        <dbReference type="ChEBI" id="CHEBI:29105"/>
        <label>2</label>
    </ligand>
</feature>
<proteinExistence type="inferred from homology"/>
<dbReference type="GO" id="GO:0004035">
    <property type="term" value="F:alkaline phosphatase activity"/>
    <property type="evidence" value="ECO:0007669"/>
    <property type="project" value="UniProtKB-EC"/>
</dbReference>
<comment type="similarity">
    <text evidence="4">Belongs to the alkaline phosphatase family.</text>
</comment>
<evidence type="ECO:0000313" key="6">
    <source>
        <dbReference type="EMBL" id="RFU30064.1"/>
    </source>
</evidence>
<feature type="chain" id="PRO_5017659374" description="alkaline phosphatase" evidence="5">
    <location>
        <begin position="21"/>
        <end position="720"/>
    </location>
</feature>
<evidence type="ECO:0000256" key="5">
    <source>
        <dbReference type="SAM" id="SignalP"/>
    </source>
</evidence>
<protein>
    <recommendedName>
        <fullName evidence="1">alkaline phosphatase</fullName>
        <ecNumber evidence="1">3.1.3.1</ecNumber>
    </recommendedName>
</protein>
<evidence type="ECO:0000256" key="1">
    <source>
        <dbReference type="ARBA" id="ARBA00012647"/>
    </source>
</evidence>
<dbReference type="PANTHER" id="PTHR11596:SF72">
    <property type="entry name" value="ALKALINE PHOSPHATASE"/>
    <property type="match status" value="1"/>
</dbReference>
<feature type="binding site" evidence="3">
    <location>
        <position position="416"/>
    </location>
    <ligand>
        <name>Mg(2+)</name>
        <dbReference type="ChEBI" id="CHEBI:18420"/>
    </ligand>
</feature>
<keyword evidence="3" id="KW-0479">Metal-binding</keyword>
<evidence type="ECO:0000256" key="4">
    <source>
        <dbReference type="RuleBase" id="RU003946"/>
    </source>
</evidence>
<dbReference type="GO" id="GO:0046872">
    <property type="term" value="F:metal ion binding"/>
    <property type="evidence" value="ECO:0007669"/>
    <property type="project" value="UniProtKB-KW"/>
</dbReference>